<feature type="transmembrane region" description="Helical" evidence="1">
    <location>
        <begin position="41"/>
        <end position="62"/>
    </location>
</feature>
<evidence type="ECO:0000256" key="1">
    <source>
        <dbReference type="SAM" id="Phobius"/>
    </source>
</evidence>
<organism evidence="2 3">
    <name type="scientific">Ancylostoma duodenale</name>
    <dbReference type="NCBI Taxonomy" id="51022"/>
    <lineage>
        <taxon>Eukaryota</taxon>
        <taxon>Metazoa</taxon>
        <taxon>Ecdysozoa</taxon>
        <taxon>Nematoda</taxon>
        <taxon>Chromadorea</taxon>
        <taxon>Rhabditida</taxon>
        <taxon>Rhabditina</taxon>
        <taxon>Rhabditomorpha</taxon>
        <taxon>Strongyloidea</taxon>
        <taxon>Ancylostomatidae</taxon>
        <taxon>Ancylostomatinae</taxon>
        <taxon>Ancylostoma</taxon>
    </lineage>
</organism>
<name>A0A0C2BMN5_9BILA</name>
<dbReference type="Pfam" id="PF10320">
    <property type="entry name" value="7TM_GPCR_Srsx"/>
    <property type="match status" value="1"/>
</dbReference>
<keyword evidence="1" id="KW-0812">Transmembrane</keyword>
<dbReference type="InterPro" id="IPR019424">
    <property type="entry name" value="7TM_GPCR_Srsx"/>
</dbReference>
<reference evidence="2 3" key="1">
    <citation type="submission" date="2013-12" db="EMBL/GenBank/DDBJ databases">
        <title>Draft genome of the parsitic nematode Ancylostoma duodenale.</title>
        <authorList>
            <person name="Mitreva M."/>
        </authorList>
    </citation>
    <scope>NUCLEOTIDE SEQUENCE [LARGE SCALE GENOMIC DNA]</scope>
    <source>
        <strain evidence="2 3">Zhejiang</strain>
    </source>
</reference>
<keyword evidence="1" id="KW-0472">Membrane</keyword>
<dbReference type="EMBL" id="KN774077">
    <property type="protein sequence ID" value="KIH45073.1"/>
    <property type="molecule type" value="Genomic_DNA"/>
</dbReference>
<protein>
    <recommendedName>
        <fullName evidence="4">G-protein coupled receptors family 1 profile domain-containing protein</fullName>
    </recommendedName>
</protein>
<proteinExistence type="predicted"/>
<dbReference type="AlphaFoldDB" id="A0A0C2BMN5"/>
<accession>A0A0C2BMN5</accession>
<keyword evidence="3" id="KW-1185">Reference proteome</keyword>
<evidence type="ECO:0000313" key="2">
    <source>
        <dbReference type="EMBL" id="KIH45073.1"/>
    </source>
</evidence>
<dbReference type="Proteomes" id="UP000054047">
    <property type="component" value="Unassembled WGS sequence"/>
</dbReference>
<dbReference type="OrthoDB" id="5833188at2759"/>
<gene>
    <name evidence="2" type="ORF">ANCDUO_24892</name>
</gene>
<sequence>MIVPFIFCCSYQAPMMLNSAMDLLFLLISPIRYRAMKTLPYIILLCIPGGIYSLLFIALGWINVDDDLLEFCNPFVGE</sequence>
<evidence type="ECO:0000313" key="3">
    <source>
        <dbReference type="Proteomes" id="UP000054047"/>
    </source>
</evidence>
<keyword evidence="1" id="KW-1133">Transmembrane helix</keyword>
<evidence type="ECO:0008006" key="4">
    <source>
        <dbReference type="Google" id="ProtNLM"/>
    </source>
</evidence>